<dbReference type="Proteomes" id="UP000664795">
    <property type="component" value="Unassembled WGS sequence"/>
</dbReference>
<dbReference type="SUPFAM" id="SSF55486">
    <property type="entry name" value="Metalloproteases ('zincins'), catalytic domain"/>
    <property type="match status" value="1"/>
</dbReference>
<feature type="signal peptide" evidence="1">
    <location>
        <begin position="1"/>
        <end position="23"/>
    </location>
</feature>
<keyword evidence="1" id="KW-0732">Signal</keyword>
<name>A0A939G5L2_9BACT</name>
<proteinExistence type="predicted"/>
<evidence type="ECO:0000313" key="3">
    <source>
        <dbReference type="EMBL" id="MBO0932802.1"/>
    </source>
</evidence>
<dbReference type="EMBL" id="JAFMYU010000014">
    <property type="protein sequence ID" value="MBO0932802.1"/>
    <property type="molecule type" value="Genomic_DNA"/>
</dbReference>
<accession>A0A939G5L2</accession>
<gene>
    <name evidence="3" type="ORF">J2I48_17460</name>
</gene>
<dbReference type="InterPro" id="IPR024079">
    <property type="entry name" value="MetalloPept_cat_dom_sf"/>
</dbReference>
<dbReference type="NCBIfam" id="TIGR04183">
    <property type="entry name" value="Por_Secre_tail"/>
    <property type="match status" value="1"/>
</dbReference>
<dbReference type="InterPro" id="IPR026444">
    <property type="entry name" value="Secre_tail"/>
</dbReference>
<feature type="chain" id="PRO_5036953444" evidence="1">
    <location>
        <begin position="24"/>
        <end position="876"/>
    </location>
</feature>
<sequence length="876" mass="95228">MINRYALRCLVGVLCLVTGSVLAQKKQNPARNLTPYENFALRNRTITPDPIICYGLRQNAFTYIDAPASFSKARRAPTSTFIVDYVGYPADAKAAFQRAVDIWSTLIVSPVPIRVKATWQPLKTNVLGSARPATYIYSPDGSQKVTSYYPIALAEKISRRALNSPDSADIVANFSSNNNWYLGLDARPGPGTTDLVTVVLHELGHGLGFTGLIRGDGTSRLADKLRTTVFDQFIENNPGVKIADPQTFTTATTLFNQLVGQNLYLNGPVLRQKTGDRAKLYAPITYSDGSSLYHLDESTFRLGDANSLMTPIINNAEAIHNPGPIVIAFFEDMEWKTTSLLHEPIEDRETVGNVVVRARVFSDTTLGATPPQLRFRVGTPIPNTDTTYQTAIMTPTGTSNGVQSFSTIIPAASAQAKTVYYIRTNDGVGRSYTNPGRNINNVQYYYSFTSGVDRVAPTITHTPDQTILFSAATDSIPVIARVTDDRRLTRTIGAKLKVGIDTVYVEYQINGKPSAPQSMTLATSDSLWYTKLVIPSNSLKTGDKVSYRIVARDLAGTPNQAVSPASGFYTITIVGPQTTVLTRYTNDFANVTTASADFVGNGFRIETPSGFSSPSINSDHPYKNGSDLFNESNYTYTLLAPIKVKANPDSAKIRFDEIVLVEPGAAGSSFGSDDFFDYVIVEGSKDNGRTWLPLLSGYDSGSNSAWLNAWNASQIPGLPGETNSGTLGTPTLLKSRSFSIQDRGDFRGDDVILIRFRLFADQLAHGWGWQVDNLNIQVPPPPPILATEPLPTSAFSVYPNPASGSMRVMAELSQPATEATLTLTSPTGQALRQVSVPVSGQKLTEQLDVSQLPAGLYFLQLTAGDARQTKKVMVVK</sequence>
<evidence type="ECO:0000259" key="2">
    <source>
        <dbReference type="Pfam" id="PF18962"/>
    </source>
</evidence>
<evidence type="ECO:0000313" key="4">
    <source>
        <dbReference type="Proteomes" id="UP000664795"/>
    </source>
</evidence>
<dbReference type="RefSeq" id="WP_207336763.1">
    <property type="nucleotide sequence ID" value="NZ_JAFMYU010000014.1"/>
</dbReference>
<feature type="domain" description="Secretion system C-terminal sorting" evidence="2">
    <location>
        <begin position="797"/>
        <end position="874"/>
    </location>
</feature>
<dbReference type="Pfam" id="PF18962">
    <property type="entry name" value="Por_Secre_tail"/>
    <property type="match status" value="1"/>
</dbReference>
<evidence type="ECO:0000256" key="1">
    <source>
        <dbReference type="SAM" id="SignalP"/>
    </source>
</evidence>
<keyword evidence="4" id="KW-1185">Reference proteome</keyword>
<reference evidence="3 4" key="1">
    <citation type="submission" date="2021-03" db="EMBL/GenBank/DDBJ databases">
        <title>Fibrella sp. HMF5036 genome sequencing and assembly.</title>
        <authorList>
            <person name="Kang H."/>
            <person name="Kim H."/>
            <person name="Bae S."/>
            <person name="Joh K."/>
        </authorList>
    </citation>
    <scope>NUCLEOTIDE SEQUENCE [LARGE SCALE GENOMIC DNA]</scope>
    <source>
        <strain evidence="3 4">HMF5036</strain>
    </source>
</reference>
<dbReference type="AlphaFoldDB" id="A0A939G5L2"/>
<organism evidence="3 4">
    <name type="scientific">Fibrella aquatilis</name>
    <dbReference type="NCBI Taxonomy" id="2817059"/>
    <lineage>
        <taxon>Bacteria</taxon>
        <taxon>Pseudomonadati</taxon>
        <taxon>Bacteroidota</taxon>
        <taxon>Cytophagia</taxon>
        <taxon>Cytophagales</taxon>
        <taxon>Spirosomataceae</taxon>
        <taxon>Fibrella</taxon>
    </lineage>
</organism>
<dbReference type="GO" id="GO:0008237">
    <property type="term" value="F:metallopeptidase activity"/>
    <property type="evidence" value="ECO:0007669"/>
    <property type="project" value="InterPro"/>
</dbReference>
<protein>
    <submittedName>
        <fullName evidence="3">T9SS type A sorting domain-containing protein</fullName>
    </submittedName>
</protein>
<comment type="caution">
    <text evidence="3">The sequence shown here is derived from an EMBL/GenBank/DDBJ whole genome shotgun (WGS) entry which is preliminary data.</text>
</comment>
<dbReference type="Gene3D" id="3.40.390.10">
    <property type="entry name" value="Collagenase (Catalytic Domain)"/>
    <property type="match status" value="1"/>
</dbReference>